<evidence type="ECO:0000313" key="3">
    <source>
        <dbReference type="Proteomes" id="UP000059680"/>
    </source>
</evidence>
<dbReference type="Gramene" id="Os03t0711150-00">
    <property type="protein sequence ID" value="Os03t0711150-00"/>
    <property type="gene ID" value="Os03g0711150"/>
</dbReference>
<evidence type="ECO:0000256" key="1">
    <source>
        <dbReference type="SAM" id="MobiDB-lite"/>
    </source>
</evidence>
<organism evidence="2 3">
    <name type="scientific">Oryza sativa subsp. japonica</name>
    <name type="common">Rice</name>
    <dbReference type="NCBI Taxonomy" id="39947"/>
    <lineage>
        <taxon>Eukaryota</taxon>
        <taxon>Viridiplantae</taxon>
        <taxon>Streptophyta</taxon>
        <taxon>Embryophyta</taxon>
        <taxon>Tracheophyta</taxon>
        <taxon>Spermatophyta</taxon>
        <taxon>Magnoliopsida</taxon>
        <taxon>Liliopsida</taxon>
        <taxon>Poales</taxon>
        <taxon>Poaceae</taxon>
        <taxon>BOP clade</taxon>
        <taxon>Oryzoideae</taxon>
        <taxon>Oryzeae</taxon>
        <taxon>Oryzinae</taxon>
        <taxon>Oryza</taxon>
        <taxon>Oryza sativa</taxon>
    </lineage>
</organism>
<accession>A0A0P0W266</accession>
<keyword evidence="3" id="KW-1185">Reference proteome</keyword>
<evidence type="ECO:0000313" key="2">
    <source>
        <dbReference type="EMBL" id="BAS86018.1"/>
    </source>
</evidence>
<feature type="compositionally biased region" description="Low complexity" evidence="1">
    <location>
        <begin position="1"/>
        <end position="51"/>
    </location>
</feature>
<dbReference type="FunCoup" id="A0A0P0W266">
    <property type="interactions" value="331"/>
</dbReference>
<dbReference type="AlphaFoldDB" id="A0A0P0W266"/>
<sequence length="165" mass="16774">MGSNTGTRYSRSSSSSSPTSWSVSPTIPDSSASRSGTADAAAAATVAAEASCLPPPPGLVRGVRGRRLSPCSHAGASGSSDPARGAAAERGEDAGEEDADGRRTRWCRRASGFAECTDASHAWHRNASSAGQCHRARRRMHPSHARAVRAPSAAPVAAAALAIPS</sequence>
<reference evidence="2 3" key="2">
    <citation type="journal article" date="2013" name="Plant Cell Physiol.">
        <title>Rice Annotation Project Database (RAP-DB): an integrative and interactive database for rice genomics.</title>
        <authorList>
            <person name="Sakai H."/>
            <person name="Lee S.S."/>
            <person name="Tanaka T."/>
            <person name="Numa H."/>
            <person name="Kim J."/>
            <person name="Kawahara Y."/>
            <person name="Wakimoto H."/>
            <person name="Yang C.C."/>
            <person name="Iwamoto M."/>
            <person name="Abe T."/>
            <person name="Yamada Y."/>
            <person name="Muto A."/>
            <person name="Inokuchi H."/>
            <person name="Ikemura T."/>
            <person name="Matsumoto T."/>
            <person name="Sasaki T."/>
            <person name="Itoh T."/>
        </authorList>
    </citation>
    <scope>NUCLEOTIDE SEQUENCE [LARGE SCALE GENOMIC DNA]</scope>
    <source>
        <strain evidence="3">cv. Nipponbare</strain>
    </source>
</reference>
<dbReference type="Proteomes" id="UP000059680">
    <property type="component" value="Chromosome 3"/>
</dbReference>
<reference evidence="2 3" key="3">
    <citation type="journal article" date="2013" name="Rice">
        <title>Improvement of the Oryza sativa Nipponbare reference genome using next generation sequence and optical map data.</title>
        <authorList>
            <person name="Kawahara Y."/>
            <person name="de la Bastide M."/>
            <person name="Hamilton J.P."/>
            <person name="Kanamori H."/>
            <person name="McCombie W.R."/>
            <person name="Ouyang S."/>
            <person name="Schwartz D.C."/>
            <person name="Tanaka T."/>
            <person name="Wu J."/>
            <person name="Zhou S."/>
            <person name="Childs K.L."/>
            <person name="Davidson R.M."/>
            <person name="Lin H."/>
            <person name="Quesada-Ocampo L."/>
            <person name="Vaillancourt B."/>
            <person name="Sakai H."/>
            <person name="Lee S.S."/>
            <person name="Kim J."/>
            <person name="Numa H."/>
            <person name="Itoh T."/>
            <person name="Buell C.R."/>
            <person name="Matsumoto T."/>
        </authorList>
    </citation>
    <scope>NUCLEOTIDE SEQUENCE [LARGE SCALE GENOMIC DNA]</scope>
    <source>
        <strain evidence="3">cv. Nipponbare</strain>
    </source>
</reference>
<proteinExistence type="predicted"/>
<reference evidence="3" key="1">
    <citation type="journal article" date="2005" name="Nature">
        <title>The map-based sequence of the rice genome.</title>
        <authorList>
            <consortium name="International rice genome sequencing project (IRGSP)"/>
            <person name="Matsumoto T."/>
            <person name="Wu J."/>
            <person name="Kanamori H."/>
            <person name="Katayose Y."/>
            <person name="Fujisawa M."/>
            <person name="Namiki N."/>
            <person name="Mizuno H."/>
            <person name="Yamamoto K."/>
            <person name="Antonio B.A."/>
            <person name="Baba T."/>
            <person name="Sakata K."/>
            <person name="Nagamura Y."/>
            <person name="Aoki H."/>
            <person name="Arikawa K."/>
            <person name="Arita K."/>
            <person name="Bito T."/>
            <person name="Chiden Y."/>
            <person name="Fujitsuka N."/>
            <person name="Fukunaka R."/>
            <person name="Hamada M."/>
            <person name="Harada C."/>
            <person name="Hayashi A."/>
            <person name="Hijishita S."/>
            <person name="Honda M."/>
            <person name="Hosokawa S."/>
            <person name="Ichikawa Y."/>
            <person name="Idonuma A."/>
            <person name="Iijima M."/>
            <person name="Ikeda M."/>
            <person name="Ikeno M."/>
            <person name="Ito K."/>
            <person name="Ito S."/>
            <person name="Ito T."/>
            <person name="Ito Y."/>
            <person name="Ito Y."/>
            <person name="Iwabuchi A."/>
            <person name="Kamiya K."/>
            <person name="Karasawa W."/>
            <person name="Kurita K."/>
            <person name="Katagiri S."/>
            <person name="Kikuta A."/>
            <person name="Kobayashi H."/>
            <person name="Kobayashi N."/>
            <person name="Machita K."/>
            <person name="Maehara T."/>
            <person name="Masukawa M."/>
            <person name="Mizubayashi T."/>
            <person name="Mukai Y."/>
            <person name="Nagasaki H."/>
            <person name="Nagata Y."/>
            <person name="Naito S."/>
            <person name="Nakashima M."/>
            <person name="Nakama Y."/>
            <person name="Nakamichi Y."/>
            <person name="Nakamura M."/>
            <person name="Meguro A."/>
            <person name="Negishi M."/>
            <person name="Ohta I."/>
            <person name="Ohta T."/>
            <person name="Okamoto M."/>
            <person name="Ono N."/>
            <person name="Saji S."/>
            <person name="Sakaguchi M."/>
            <person name="Sakai K."/>
            <person name="Shibata M."/>
            <person name="Shimokawa T."/>
            <person name="Song J."/>
            <person name="Takazaki Y."/>
            <person name="Terasawa K."/>
            <person name="Tsugane M."/>
            <person name="Tsuji K."/>
            <person name="Ueda S."/>
            <person name="Waki K."/>
            <person name="Yamagata H."/>
            <person name="Yamamoto M."/>
            <person name="Yamamoto S."/>
            <person name="Yamane H."/>
            <person name="Yoshiki S."/>
            <person name="Yoshihara R."/>
            <person name="Yukawa K."/>
            <person name="Zhong H."/>
            <person name="Yano M."/>
            <person name="Yuan Q."/>
            <person name="Ouyang S."/>
            <person name="Liu J."/>
            <person name="Jones K.M."/>
            <person name="Gansberger K."/>
            <person name="Moffat K."/>
            <person name="Hill J."/>
            <person name="Bera J."/>
            <person name="Fadrosh D."/>
            <person name="Jin S."/>
            <person name="Johri S."/>
            <person name="Kim M."/>
            <person name="Overton L."/>
            <person name="Reardon M."/>
            <person name="Tsitrin T."/>
            <person name="Vuong H."/>
            <person name="Weaver B."/>
            <person name="Ciecko A."/>
            <person name="Tallon L."/>
            <person name="Jackson J."/>
            <person name="Pai G."/>
            <person name="Aken S.V."/>
            <person name="Utterback T."/>
            <person name="Reidmuller S."/>
            <person name="Feldblyum T."/>
            <person name="Hsiao J."/>
            <person name="Zismann V."/>
            <person name="Iobst S."/>
            <person name="de Vazeille A.R."/>
            <person name="Buell C.R."/>
            <person name="Ying K."/>
            <person name="Li Y."/>
            <person name="Lu T."/>
            <person name="Huang Y."/>
            <person name="Zhao Q."/>
            <person name="Feng Q."/>
            <person name="Zhang L."/>
            <person name="Zhu J."/>
            <person name="Weng Q."/>
            <person name="Mu J."/>
            <person name="Lu Y."/>
            <person name="Fan D."/>
            <person name="Liu Y."/>
            <person name="Guan J."/>
            <person name="Zhang Y."/>
            <person name="Yu S."/>
            <person name="Liu X."/>
            <person name="Zhang Y."/>
            <person name="Hong G."/>
            <person name="Han B."/>
            <person name="Choisne N."/>
            <person name="Demange N."/>
            <person name="Orjeda G."/>
            <person name="Samain S."/>
            <person name="Cattolico L."/>
            <person name="Pelletier E."/>
            <person name="Couloux A."/>
            <person name="Segurens B."/>
            <person name="Wincker P."/>
            <person name="D'Hont A."/>
            <person name="Scarpelli C."/>
            <person name="Weissenbach J."/>
            <person name="Salanoubat M."/>
            <person name="Quetier F."/>
            <person name="Yu Y."/>
            <person name="Kim H.R."/>
            <person name="Rambo T."/>
            <person name="Currie J."/>
            <person name="Collura K."/>
            <person name="Luo M."/>
            <person name="Yang T."/>
            <person name="Ammiraju J.S.S."/>
            <person name="Engler F."/>
            <person name="Soderlund C."/>
            <person name="Wing R.A."/>
            <person name="Palmer L.E."/>
            <person name="de la Bastide M."/>
            <person name="Spiegel L."/>
            <person name="Nascimento L."/>
            <person name="Zutavern T."/>
            <person name="O'Shaughnessy A."/>
            <person name="Dike S."/>
            <person name="Dedhia N."/>
            <person name="Preston R."/>
            <person name="Balija V."/>
            <person name="McCombie W.R."/>
            <person name="Chow T."/>
            <person name="Chen H."/>
            <person name="Chung M."/>
            <person name="Chen C."/>
            <person name="Shaw J."/>
            <person name="Wu H."/>
            <person name="Hsiao K."/>
            <person name="Chao Y."/>
            <person name="Chu M."/>
            <person name="Cheng C."/>
            <person name="Hour A."/>
            <person name="Lee P."/>
            <person name="Lin S."/>
            <person name="Lin Y."/>
            <person name="Liou J."/>
            <person name="Liu S."/>
            <person name="Hsing Y."/>
            <person name="Raghuvanshi S."/>
            <person name="Mohanty A."/>
            <person name="Bharti A.K."/>
            <person name="Gaur A."/>
            <person name="Gupta V."/>
            <person name="Kumar D."/>
            <person name="Ravi V."/>
            <person name="Vij S."/>
            <person name="Kapur A."/>
            <person name="Khurana P."/>
            <person name="Khurana P."/>
            <person name="Khurana J.P."/>
            <person name="Tyagi A.K."/>
            <person name="Gaikwad K."/>
            <person name="Singh A."/>
            <person name="Dalal V."/>
            <person name="Srivastava S."/>
            <person name="Dixit A."/>
            <person name="Pal A.K."/>
            <person name="Ghazi I.A."/>
            <person name="Yadav M."/>
            <person name="Pandit A."/>
            <person name="Bhargava A."/>
            <person name="Sureshbabu K."/>
            <person name="Batra K."/>
            <person name="Sharma T.R."/>
            <person name="Mohapatra T."/>
            <person name="Singh N.K."/>
            <person name="Messing J."/>
            <person name="Nelson A.B."/>
            <person name="Fuks G."/>
            <person name="Kavchok S."/>
            <person name="Keizer G."/>
            <person name="Linton E."/>
            <person name="Llaca V."/>
            <person name="Song R."/>
            <person name="Tanyolac B."/>
            <person name="Young S."/>
            <person name="Ho-Il K."/>
            <person name="Hahn J.H."/>
            <person name="Sangsakoo G."/>
            <person name="Vanavichit A."/>
            <person name="de Mattos Luiz.A.T."/>
            <person name="Zimmer P.D."/>
            <person name="Malone G."/>
            <person name="Dellagostin O."/>
            <person name="de Oliveira A.C."/>
            <person name="Bevan M."/>
            <person name="Bancroft I."/>
            <person name="Minx P."/>
            <person name="Cordum H."/>
            <person name="Wilson R."/>
            <person name="Cheng Z."/>
            <person name="Jin W."/>
            <person name="Jiang J."/>
            <person name="Leong S.A."/>
            <person name="Iwama H."/>
            <person name="Gojobori T."/>
            <person name="Itoh T."/>
            <person name="Niimura Y."/>
            <person name="Fujii Y."/>
            <person name="Habara T."/>
            <person name="Sakai H."/>
            <person name="Sato Y."/>
            <person name="Wilson G."/>
            <person name="Kumar K."/>
            <person name="McCouch S."/>
            <person name="Juretic N."/>
            <person name="Hoen D."/>
            <person name="Wright S."/>
            <person name="Bruskiewich R."/>
            <person name="Bureau T."/>
            <person name="Miyao A."/>
            <person name="Hirochika H."/>
            <person name="Nishikawa T."/>
            <person name="Kadowaki K."/>
            <person name="Sugiura M."/>
            <person name="Burr B."/>
            <person name="Sasaki T."/>
        </authorList>
    </citation>
    <scope>NUCLEOTIDE SEQUENCE [LARGE SCALE GENOMIC DNA]</scope>
    <source>
        <strain evidence="3">cv. Nipponbare</strain>
    </source>
</reference>
<dbReference type="PaxDb" id="39947-A0A0P0W266"/>
<dbReference type="InParanoid" id="A0A0P0W266"/>
<feature type="region of interest" description="Disordered" evidence="1">
    <location>
        <begin position="125"/>
        <end position="151"/>
    </location>
</feature>
<feature type="region of interest" description="Disordered" evidence="1">
    <location>
        <begin position="1"/>
        <end position="102"/>
    </location>
</feature>
<gene>
    <name evidence="2" type="ordered locus">Os03g0711150</name>
    <name evidence="2" type="ORF">OSNPB_030711150</name>
</gene>
<dbReference type="EMBL" id="AP014959">
    <property type="protein sequence ID" value="BAS86018.1"/>
    <property type="molecule type" value="Genomic_DNA"/>
</dbReference>
<feature type="non-terminal residue" evidence="2">
    <location>
        <position position="165"/>
    </location>
</feature>
<protein>
    <submittedName>
        <fullName evidence="2">Os03g0711150 protein</fullName>
    </submittedName>
</protein>
<name>A0A0P0W266_ORYSJ</name>
<feature type="compositionally biased region" description="Basic residues" evidence="1">
    <location>
        <begin position="134"/>
        <end position="147"/>
    </location>
</feature>